<dbReference type="AlphaFoldDB" id="A0A2G5U818"/>
<feature type="chain" id="PRO_5013687265" evidence="1">
    <location>
        <begin position="21"/>
        <end position="85"/>
    </location>
</feature>
<accession>A0A2G5U818</accession>
<dbReference type="EMBL" id="PDUG01000004">
    <property type="protein sequence ID" value="PIC35668.1"/>
    <property type="molecule type" value="Genomic_DNA"/>
</dbReference>
<sequence>MTLRPLYLFLIVFWTTEIECVAKFEVISVSDSSLVIKMIEAANVTNFDITVQIFDLSKQRLFRRTQLDHVKNDQVRFLGVQFQFL</sequence>
<evidence type="ECO:0000313" key="3">
    <source>
        <dbReference type="Proteomes" id="UP000230233"/>
    </source>
</evidence>
<organism evidence="2 3">
    <name type="scientific">Caenorhabditis nigoni</name>
    <dbReference type="NCBI Taxonomy" id="1611254"/>
    <lineage>
        <taxon>Eukaryota</taxon>
        <taxon>Metazoa</taxon>
        <taxon>Ecdysozoa</taxon>
        <taxon>Nematoda</taxon>
        <taxon>Chromadorea</taxon>
        <taxon>Rhabditida</taxon>
        <taxon>Rhabditina</taxon>
        <taxon>Rhabditomorpha</taxon>
        <taxon>Rhabditoidea</taxon>
        <taxon>Rhabditidae</taxon>
        <taxon>Peloderinae</taxon>
        <taxon>Caenorhabditis</taxon>
    </lineage>
</organism>
<keyword evidence="1" id="KW-0732">Signal</keyword>
<evidence type="ECO:0000313" key="2">
    <source>
        <dbReference type="EMBL" id="PIC35668.1"/>
    </source>
</evidence>
<gene>
    <name evidence="2" type="primary">Cnig_chr_IV.g14957</name>
    <name evidence="2" type="ORF">B9Z55_014957</name>
</gene>
<dbReference type="OrthoDB" id="5832220at2759"/>
<comment type="caution">
    <text evidence="2">The sequence shown here is derived from an EMBL/GenBank/DDBJ whole genome shotgun (WGS) entry which is preliminary data.</text>
</comment>
<protein>
    <submittedName>
        <fullName evidence="2">Uncharacterized protein</fullName>
    </submittedName>
</protein>
<dbReference type="Proteomes" id="UP000230233">
    <property type="component" value="Chromosome IV"/>
</dbReference>
<name>A0A2G5U818_9PELO</name>
<keyword evidence="3" id="KW-1185">Reference proteome</keyword>
<proteinExistence type="predicted"/>
<evidence type="ECO:0000256" key="1">
    <source>
        <dbReference type="SAM" id="SignalP"/>
    </source>
</evidence>
<feature type="signal peptide" evidence="1">
    <location>
        <begin position="1"/>
        <end position="20"/>
    </location>
</feature>
<reference evidence="3" key="1">
    <citation type="submission" date="2017-10" db="EMBL/GenBank/DDBJ databases">
        <title>Rapid genome shrinkage in a self-fertile nematode reveals novel sperm competition proteins.</title>
        <authorList>
            <person name="Yin D."/>
            <person name="Schwarz E.M."/>
            <person name="Thomas C.G."/>
            <person name="Felde R.L."/>
            <person name="Korf I.F."/>
            <person name="Cutter A.D."/>
            <person name="Schartner C.M."/>
            <person name="Ralston E.J."/>
            <person name="Meyer B.J."/>
            <person name="Haag E.S."/>
        </authorList>
    </citation>
    <scope>NUCLEOTIDE SEQUENCE [LARGE SCALE GENOMIC DNA]</scope>
    <source>
        <strain evidence="3">JU1422</strain>
    </source>
</reference>